<keyword evidence="5" id="KW-1185">Reference proteome</keyword>
<dbReference type="PROSITE" id="PS50075">
    <property type="entry name" value="CARRIER"/>
    <property type="match status" value="1"/>
</dbReference>
<evidence type="ECO:0000313" key="4">
    <source>
        <dbReference type="EMBL" id="PWL03685.1"/>
    </source>
</evidence>
<dbReference type="InterPro" id="IPR006162">
    <property type="entry name" value="Ppantetheine_attach_site"/>
</dbReference>
<dbReference type="EMBL" id="QGHD01000004">
    <property type="protein sequence ID" value="PWL03685.1"/>
    <property type="molecule type" value="Genomic_DNA"/>
</dbReference>
<dbReference type="PROSITE" id="PS00012">
    <property type="entry name" value="PHOSPHOPANTETHEINE"/>
    <property type="match status" value="1"/>
</dbReference>
<dbReference type="SUPFAM" id="SSF47336">
    <property type="entry name" value="ACP-like"/>
    <property type="match status" value="1"/>
</dbReference>
<accession>A0ABX5LML9</accession>
<gene>
    <name evidence="4" type="ORF">B0H50_104109</name>
</gene>
<name>A0ABX5LML9_9BACT</name>
<dbReference type="Proteomes" id="UP000245523">
    <property type="component" value="Unassembled WGS sequence"/>
</dbReference>
<evidence type="ECO:0000259" key="3">
    <source>
        <dbReference type="PROSITE" id="PS50075"/>
    </source>
</evidence>
<protein>
    <submittedName>
        <fullName evidence="4">Acyl carrier protein</fullName>
    </submittedName>
</protein>
<evidence type="ECO:0000256" key="1">
    <source>
        <dbReference type="ARBA" id="ARBA00022450"/>
    </source>
</evidence>
<proteinExistence type="predicted"/>
<keyword evidence="1" id="KW-0596">Phosphopantetheine</keyword>
<evidence type="ECO:0000313" key="5">
    <source>
        <dbReference type="Proteomes" id="UP000245523"/>
    </source>
</evidence>
<evidence type="ECO:0000256" key="2">
    <source>
        <dbReference type="ARBA" id="ARBA00022553"/>
    </source>
</evidence>
<dbReference type="RefSeq" id="WP_106197888.1">
    <property type="nucleotide sequence ID" value="NZ_JAXEIU010000059.1"/>
</dbReference>
<dbReference type="InterPro" id="IPR036736">
    <property type="entry name" value="ACP-like_sf"/>
</dbReference>
<reference evidence="4 5" key="1">
    <citation type="submission" date="2018-05" db="EMBL/GenBank/DDBJ databases">
        <title>Animal gut microbial communities from fecal samples from Wisconsin, USA.</title>
        <authorList>
            <person name="Neumann A."/>
        </authorList>
    </citation>
    <scope>NUCLEOTIDE SEQUENCE [LARGE SCALE GENOMIC DNA]</scope>
    <source>
        <strain evidence="4 5">UWS4</strain>
    </source>
</reference>
<dbReference type="InterPro" id="IPR009081">
    <property type="entry name" value="PP-bd_ACP"/>
</dbReference>
<sequence>MDKQELYGKIREALINDFEMEPEKVVPEAKLYEDLNLDSIDAVDLIVKFKQYIPKNMDPEVFKKMRTLQDVVDGIFDAAQGSLDKK</sequence>
<organism evidence="4 5">
    <name type="scientific">Hallerella porci</name>
    <dbReference type="NCBI Taxonomy" id="1945871"/>
    <lineage>
        <taxon>Bacteria</taxon>
        <taxon>Pseudomonadati</taxon>
        <taxon>Fibrobacterota</taxon>
        <taxon>Fibrobacteria</taxon>
        <taxon>Fibrobacterales</taxon>
        <taxon>Fibrobacteraceae</taxon>
        <taxon>Hallerella</taxon>
    </lineage>
</organism>
<dbReference type="Gene3D" id="1.10.1200.10">
    <property type="entry name" value="ACP-like"/>
    <property type="match status" value="1"/>
</dbReference>
<feature type="domain" description="Carrier" evidence="3">
    <location>
        <begin position="4"/>
        <end position="79"/>
    </location>
</feature>
<comment type="caution">
    <text evidence="4">The sequence shown here is derived from an EMBL/GenBank/DDBJ whole genome shotgun (WGS) entry which is preliminary data.</text>
</comment>
<dbReference type="NCBIfam" id="NF003757">
    <property type="entry name" value="PRK05350.1"/>
    <property type="match status" value="1"/>
</dbReference>
<keyword evidence="2" id="KW-0597">Phosphoprotein</keyword>
<dbReference type="Pfam" id="PF00550">
    <property type="entry name" value="PP-binding"/>
    <property type="match status" value="1"/>
</dbReference>